<keyword evidence="6" id="KW-0479">Metal-binding</keyword>
<feature type="transmembrane region" description="Helical" evidence="7">
    <location>
        <begin position="153"/>
        <end position="173"/>
    </location>
</feature>
<evidence type="ECO:0000256" key="4">
    <source>
        <dbReference type="ARBA" id="ARBA00022989"/>
    </source>
</evidence>
<feature type="binding site" evidence="6">
    <location>
        <position position="135"/>
    </location>
    <ligand>
        <name>Zn(2+)</name>
        <dbReference type="ChEBI" id="CHEBI:29105"/>
    </ligand>
</feature>
<reference evidence="8 9" key="1">
    <citation type="submission" date="2016-10" db="EMBL/GenBank/DDBJ databases">
        <title>Draft genome sequence of Coniochaeta ligniaria NRRL30616, a lignocellulolytic fungus for bioabatement of inhibitors in plant biomass hydrolysates.</title>
        <authorList>
            <consortium name="DOE Joint Genome Institute"/>
            <person name="Jimenez D.J."/>
            <person name="Hector R.E."/>
            <person name="Riley R."/>
            <person name="Sun H."/>
            <person name="Grigoriev I.V."/>
            <person name="Van Elsas J.D."/>
            <person name="Nichols N.N."/>
        </authorList>
    </citation>
    <scope>NUCLEOTIDE SEQUENCE [LARGE SCALE GENOMIC DNA]</scope>
    <source>
        <strain evidence="8 9">NRRL 30616</strain>
    </source>
</reference>
<evidence type="ECO:0000256" key="2">
    <source>
        <dbReference type="ARBA" id="ARBA00007018"/>
    </source>
</evidence>
<gene>
    <name evidence="8" type="ORF">CONLIGDRAFT_413322</name>
</gene>
<feature type="transmembrane region" description="Helical" evidence="7">
    <location>
        <begin position="180"/>
        <end position="198"/>
    </location>
</feature>
<comment type="subcellular location">
    <subcellularLocation>
        <location evidence="1">Membrane</location>
        <topology evidence="1">Multi-pass membrane protein</topology>
    </subcellularLocation>
</comment>
<evidence type="ECO:0000256" key="6">
    <source>
        <dbReference type="PIRSR" id="PIRSR604254-1"/>
    </source>
</evidence>
<accession>A0A1J7J7M0</accession>
<sequence length="316" mass="35636">MAPNSPASLEMATVSAIQESQQPNSNAVRSSSNMLISWSDLPAWQQEESYCIERGYRKAEPSVRLCLHSLTYIHNETVSIYSHATGVVLFIILHVCFFTSESAHRHRLATSGDMIVLTIYFVSVTLSFMLSAVIHTFRCHSEKASKLGKKFDFQGLVLMIWGATVALIYYAFVCDLELQVRYWTVTSVAALFCSFFNLQPRFSKSKLQPFRALSLGCLSLSFFVPVIHSLVAYGLSIQTRRLALQWMIYALICHTFCAAAHATEFPERFFPRTYDIFGASHQIFHIMLLAGAITYTIALSQQFDFLHNTATTCAIM</sequence>
<dbReference type="InParanoid" id="A0A1J7J7M0"/>
<dbReference type="GO" id="GO:0038023">
    <property type="term" value="F:signaling receptor activity"/>
    <property type="evidence" value="ECO:0007669"/>
    <property type="project" value="TreeGrafter"/>
</dbReference>
<keyword evidence="9" id="KW-1185">Reference proteome</keyword>
<dbReference type="GO" id="GO:0016020">
    <property type="term" value="C:membrane"/>
    <property type="evidence" value="ECO:0007669"/>
    <property type="project" value="UniProtKB-SubCell"/>
</dbReference>
<comment type="similarity">
    <text evidence="2">Belongs to the ADIPOR family.</text>
</comment>
<evidence type="ECO:0000313" key="8">
    <source>
        <dbReference type="EMBL" id="OIW29273.1"/>
    </source>
</evidence>
<proteinExistence type="inferred from homology"/>
<feature type="transmembrane region" description="Helical" evidence="7">
    <location>
        <begin position="210"/>
        <end position="235"/>
    </location>
</feature>
<evidence type="ECO:0000256" key="7">
    <source>
        <dbReference type="SAM" id="Phobius"/>
    </source>
</evidence>
<dbReference type="OrthoDB" id="529367at2759"/>
<keyword evidence="3 7" id="KW-0812">Transmembrane</keyword>
<keyword evidence="5 7" id="KW-0472">Membrane</keyword>
<evidence type="ECO:0000313" key="9">
    <source>
        <dbReference type="Proteomes" id="UP000182658"/>
    </source>
</evidence>
<keyword evidence="4 7" id="KW-1133">Transmembrane helix</keyword>
<dbReference type="EMBL" id="KV875098">
    <property type="protein sequence ID" value="OIW29273.1"/>
    <property type="molecule type" value="Genomic_DNA"/>
</dbReference>
<name>A0A1J7J7M0_9PEZI</name>
<dbReference type="PANTHER" id="PTHR20855">
    <property type="entry name" value="ADIPOR/PROGESTIN RECEPTOR-RELATED"/>
    <property type="match status" value="1"/>
</dbReference>
<dbReference type="GO" id="GO:0006882">
    <property type="term" value="P:intracellular zinc ion homeostasis"/>
    <property type="evidence" value="ECO:0007669"/>
    <property type="project" value="TreeGrafter"/>
</dbReference>
<organism evidence="8 9">
    <name type="scientific">Coniochaeta ligniaria NRRL 30616</name>
    <dbReference type="NCBI Taxonomy" id="1408157"/>
    <lineage>
        <taxon>Eukaryota</taxon>
        <taxon>Fungi</taxon>
        <taxon>Dikarya</taxon>
        <taxon>Ascomycota</taxon>
        <taxon>Pezizomycotina</taxon>
        <taxon>Sordariomycetes</taxon>
        <taxon>Sordariomycetidae</taxon>
        <taxon>Coniochaetales</taxon>
        <taxon>Coniochaetaceae</taxon>
        <taxon>Coniochaeta</taxon>
    </lineage>
</organism>
<dbReference type="Proteomes" id="UP000182658">
    <property type="component" value="Unassembled WGS sequence"/>
</dbReference>
<dbReference type="STRING" id="1408157.A0A1J7J7M0"/>
<evidence type="ECO:0000256" key="5">
    <source>
        <dbReference type="ARBA" id="ARBA00023136"/>
    </source>
</evidence>
<feature type="transmembrane region" description="Helical" evidence="7">
    <location>
        <begin position="112"/>
        <end position="133"/>
    </location>
</feature>
<dbReference type="AlphaFoldDB" id="A0A1J7J7M0"/>
<feature type="transmembrane region" description="Helical" evidence="7">
    <location>
        <begin position="242"/>
        <end position="262"/>
    </location>
</feature>
<dbReference type="Pfam" id="PF03006">
    <property type="entry name" value="HlyIII"/>
    <property type="match status" value="1"/>
</dbReference>
<feature type="binding site" evidence="6">
    <location>
        <position position="281"/>
    </location>
    <ligand>
        <name>Zn(2+)</name>
        <dbReference type="ChEBI" id="CHEBI:29105"/>
    </ligand>
</feature>
<keyword evidence="6" id="KW-0862">Zinc</keyword>
<feature type="transmembrane region" description="Helical" evidence="7">
    <location>
        <begin position="282"/>
        <end position="299"/>
    </location>
</feature>
<feature type="transmembrane region" description="Helical" evidence="7">
    <location>
        <begin position="80"/>
        <end position="100"/>
    </location>
</feature>
<dbReference type="InterPro" id="IPR004254">
    <property type="entry name" value="AdipoR/HlyIII-related"/>
</dbReference>
<feature type="binding site" evidence="6">
    <location>
        <position position="285"/>
    </location>
    <ligand>
        <name>Zn(2+)</name>
        <dbReference type="ChEBI" id="CHEBI:29105"/>
    </ligand>
</feature>
<dbReference type="PANTHER" id="PTHR20855:SF52">
    <property type="entry name" value="ADIPONECTIN RECEPTOR PROTEIN"/>
    <property type="match status" value="1"/>
</dbReference>
<protein>
    <submittedName>
        <fullName evidence="8">Hemolysin-III channel protein-like protein Izh2</fullName>
    </submittedName>
</protein>
<evidence type="ECO:0000256" key="1">
    <source>
        <dbReference type="ARBA" id="ARBA00004141"/>
    </source>
</evidence>
<dbReference type="GO" id="GO:0046872">
    <property type="term" value="F:metal ion binding"/>
    <property type="evidence" value="ECO:0007669"/>
    <property type="project" value="UniProtKB-KW"/>
</dbReference>
<evidence type="ECO:0000256" key="3">
    <source>
        <dbReference type="ARBA" id="ARBA00022692"/>
    </source>
</evidence>